<comment type="subcellular location">
    <subcellularLocation>
        <location evidence="5">Cytoplasm</location>
    </subcellularLocation>
    <text evidence="5">Localizes to mid-cell in an FtsZ-dependent manner.</text>
</comment>
<reference evidence="6 7" key="2">
    <citation type="journal article" date="2013" name="PLoS ONE">
        <title>INDIGO - INtegrated Data Warehouse of MIcrobial GenOmes with Examples from the Red Sea Extremophiles.</title>
        <authorList>
            <person name="Alam I."/>
            <person name="Antunes A."/>
            <person name="Kamau A.A."/>
            <person name="Ba Alawi W."/>
            <person name="Kalkatawi M."/>
            <person name="Stingl U."/>
            <person name="Bajic V.B."/>
        </authorList>
    </citation>
    <scope>NUCLEOTIDE SEQUENCE [LARGE SCALE GENOMIC DNA]</scope>
    <source>
        <strain evidence="6 7">E1L3A</strain>
    </source>
</reference>
<dbReference type="Gene3D" id="1.10.3900.10">
    <property type="entry name" value="YacF-like"/>
    <property type="match status" value="1"/>
</dbReference>
<dbReference type="HAMAP" id="MF_01092">
    <property type="entry name" value="ZapD"/>
    <property type="match status" value="1"/>
</dbReference>
<dbReference type="AlphaFoldDB" id="U2EBB4"/>
<dbReference type="GO" id="GO:0032153">
    <property type="term" value="C:cell division site"/>
    <property type="evidence" value="ECO:0007669"/>
    <property type="project" value="TreeGrafter"/>
</dbReference>
<evidence type="ECO:0000256" key="4">
    <source>
        <dbReference type="ARBA" id="ARBA00023306"/>
    </source>
</evidence>
<dbReference type="GO" id="GO:0043093">
    <property type="term" value="P:FtsZ-dependent cytokinesis"/>
    <property type="evidence" value="ECO:0007669"/>
    <property type="project" value="UniProtKB-UniRule"/>
</dbReference>
<evidence type="ECO:0000256" key="2">
    <source>
        <dbReference type="ARBA" id="ARBA00022618"/>
    </source>
</evidence>
<accession>U2EBB4</accession>
<sequence length="256" mass="29421">MADNGAFCYEQPLNERIRTFLRLEHLIARLRHHEADESPWGRRATLGALIDILNVMSRYDTRAEVSKELGSRYAAFEKLADRDDVDDRALKQVLDELDTMGRAMQTMPPQFASYQLRDNELLNSLNNRSPIAGGDCGFDLPAFQHWLSQKNADQTRDLKAWAGHIQPFEQSISMLLRLLRESTAAALHTAKKGVLVHNMDPNTQLIRVLLDDARVFPEISAGRHRATIRFVEIQDKKLRVRQYPSNVEFRMACCRF</sequence>
<dbReference type="RefSeq" id="WP_006913155.1">
    <property type="nucleotide sequence ID" value="NZ_AFNV02000001.1"/>
</dbReference>
<evidence type="ECO:0000256" key="3">
    <source>
        <dbReference type="ARBA" id="ARBA00023210"/>
    </source>
</evidence>
<evidence type="ECO:0000313" key="7">
    <source>
        <dbReference type="Proteomes" id="UP000006242"/>
    </source>
</evidence>
<dbReference type="eggNOG" id="COG4582">
    <property type="taxonomic scope" value="Bacteria"/>
</dbReference>
<dbReference type="InterPro" id="IPR027462">
    <property type="entry name" value="ZapD_C"/>
</dbReference>
<proteinExistence type="inferred from homology"/>
<dbReference type="STRING" id="1033802.SSPSH_000278"/>
<dbReference type="InterPro" id="IPR036268">
    <property type="entry name" value="ZapD_sf"/>
</dbReference>
<evidence type="ECO:0000313" key="6">
    <source>
        <dbReference type="EMBL" id="ERJ20931.1"/>
    </source>
</evidence>
<dbReference type="NCBIfam" id="NF003656">
    <property type="entry name" value="PRK05287.1-4"/>
    <property type="match status" value="1"/>
</dbReference>
<dbReference type="Proteomes" id="UP000006242">
    <property type="component" value="Unassembled WGS sequence"/>
</dbReference>
<dbReference type="EMBL" id="AFNV02000001">
    <property type="protein sequence ID" value="ERJ20931.1"/>
    <property type="molecule type" value="Genomic_DNA"/>
</dbReference>
<protein>
    <recommendedName>
        <fullName evidence="5">Cell division protein ZapD</fullName>
    </recommendedName>
    <alternativeName>
        <fullName evidence="5">Z ring-associated protein D</fullName>
    </alternativeName>
</protein>
<dbReference type="SUPFAM" id="SSF160950">
    <property type="entry name" value="YacF-like"/>
    <property type="match status" value="1"/>
</dbReference>
<keyword evidence="1 5" id="KW-0963">Cytoplasm</keyword>
<comment type="similarity">
    <text evidence="5">Belongs to the ZapD family.</text>
</comment>
<dbReference type="PANTHER" id="PTHR39455">
    <property type="entry name" value="CELL DIVISION PROTEIN ZAPD"/>
    <property type="match status" value="1"/>
</dbReference>
<dbReference type="GO" id="GO:0005737">
    <property type="term" value="C:cytoplasm"/>
    <property type="evidence" value="ECO:0007669"/>
    <property type="project" value="UniProtKB-SubCell"/>
</dbReference>
<gene>
    <name evidence="5 6" type="primary">zapD</name>
    <name evidence="6" type="ORF">SSPSH_000278</name>
</gene>
<keyword evidence="4 5" id="KW-0131">Cell cycle</keyword>
<comment type="caution">
    <text evidence="6">The sequence shown here is derived from an EMBL/GenBank/DDBJ whole genome shotgun (WGS) entry which is preliminary data.</text>
</comment>
<organism evidence="6 7">
    <name type="scientific">Salinisphaera shabanensis E1L3A</name>
    <dbReference type="NCBI Taxonomy" id="1033802"/>
    <lineage>
        <taxon>Bacteria</taxon>
        <taxon>Pseudomonadati</taxon>
        <taxon>Pseudomonadota</taxon>
        <taxon>Gammaproteobacteria</taxon>
        <taxon>Salinisphaerales</taxon>
        <taxon>Salinisphaeraceae</taxon>
        <taxon>Salinisphaera</taxon>
    </lineage>
</organism>
<evidence type="ECO:0000256" key="1">
    <source>
        <dbReference type="ARBA" id="ARBA00022490"/>
    </source>
</evidence>
<dbReference type="OrthoDB" id="5294622at2"/>
<comment type="function">
    <text evidence="5">Cell division factor that enhances FtsZ-ring assembly. Directly interacts with FtsZ and promotes bundling of FtsZ protofilaments, with a reduction in FtsZ GTPase activity.</text>
</comment>
<dbReference type="Gene3D" id="2.60.440.10">
    <property type="entry name" value="YacF-like domains"/>
    <property type="match status" value="1"/>
</dbReference>
<reference evidence="6 7" key="1">
    <citation type="journal article" date="2011" name="J. Bacteriol.">
        <title>Genome sequence of Salinisphaera shabanensis, a gammaproteobacterium from the harsh, variable environment of the brine-seawater interface of the Shaban Deep in the Red Sea.</title>
        <authorList>
            <person name="Antunes A."/>
            <person name="Alam I."/>
            <person name="Bajic V.B."/>
            <person name="Stingl U."/>
        </authorList>
    </citation>
    <scope>NUCLEOTIDE SEQUENCE [LARGE SCALE GENOMIC DNA]</scope>
    <source>
        <strain evidence="6 7">E1L3A</strain>
    </source>
</reference>
<keyword evidence="2 5" id="KW-0132">Cell division</keyword>
<comment type="subunit">
    <text evidence="5">Interacts with FtsZ.</text>
</comment>
<keyword evidence="7" id="KW-1185">Reference proteome</keyword>
<evidence type="ECO:0000256" key="5">
    <source>
        <dbReference type="HAMAP-Rule" id="MF_01092"/>
    </source>
</evidence>
<name>U2EBB4_9GAMM</name>
<keyword evidence="3 5" id="KW-0717">Septation</keyword>
<dbReference type="PANTHER" id="PTHR39455:SF1">
    <property type="entry name" value="CELL DIVISION PROTEIN ZAPD"/>
    <property type="match status" value="1"/>
</dbReference>
<dbReference type="InterPro" id="IPR009777">
    <property type="entry name" value="ZapD"/>
</dbReference>
<dbReference type="Pfam" id="PF07072">
    <property type="entry name" value="ZapD"/>
    <property type="match status" value="1"/>
</dbReference>
<dbReference type="GO" id="GO:0000917">
    <property type="term" value="P:division septum assembly"/>
    <property type="evidence" value="ECO:0007669"/>
    <property type="project" value="UniProtKB-KW"/>
</dbReference>